<dbReference type="AlphaFoldDB" id="K6QDC7"/>
<sequence length="108" mass="11875">MNAFTSWTDPVLGLAAGAWGMLWGLANYRLLAGPLQRMRTATDREAIATLQQQVLGRFLLRMALSFVSLLMVFLVTGRPLAILAAVAGLILAGDAPLFFRMRARRERA</sequence>
<keyword evidence="1" id="KW-1133">Transmembrane helix</keyword>
<dbReference type="RefSeq" id="WP_006904688.1">
    <property type="nucleotide sequence ID" value="NZ_JH976535.1"/>
</dbReference>
<evidence type="ECO:0000313" key="2">
    <source>
        <dbReference type="EMBL" id="EKP94666.1"/>
    </source>
</evidence>
<dbReference type="OrthoDB" id="9940570at2"/>
<gene>
    <name evidence="2" type="ORF">ThesuDRAFT_02407</name>
</gene>
<feature type="transmembrane region" description="Helical" evidence="1">
    <location>
        <begin position="12"/>
        <end position="31"/>
    </location>
</feature>
<dbReference type="EMBL" id="AENY02000003">
    <property type="protein sequence ID" value="EKP94666.1"/>
    <property type="molecule type" value="Genomic_DNA"/>
</dbReference>
<comment type="caution">
    <text evidence="2">The sequence shown here is derived from an EMBL/GenBank/DDBJ whole genome shotgun (WGS) entry which is preliminary data.</text>
</comment>
<proteinExistence type="predicted"/>
<keyword evidence="1" id="KW-0812">Transmembrane</keyword>
<name>K6QDC7_9FIRM</name>
<dbReference type="Proteomes" id="UP000005710">
    <property type="component" value="Unassembled WGS sequence"/>
</dbReference>
<dbReference type="STRING" id="867903.ThesuDRAFT_02407"/>
<feature type="transmembrane region" description="Helical" evidence="1">
    <location>
        <begin position="81"/>
        <end position="99"/>
    </location>
</feature>
<evidence type="ECO:0000313" key="3">
    <source>
        <dbReference type="Proteomes" id="UP000005710"/>
    </source>
</evidence>
<evidence type="ECO:0000256" key="1">
    <source>
        <dbReference type="SAM" id="Phobius"/>
    </source>
</evidence>
<dbReference type="HOGENOM" id="CLU_2195698_0_0_9"/>
<keyword evidence="1" id="KW-0472">Membrane</keyword>
<evidence type="ECO:0008006" key="4">
    <source>
        <dbReference type="Google" id="ProtNLM"/>
    </source>
</evidence>
<accession>K6QDC7</accession>
<reference evidence="2" key="2">
    <citation type="submission" date="2012-10" db="EMBL/GenBank/DDBJ databases">
        <title>Improved high-quality draft of Thermaerobacter subterraneus C21, DSM 13965.</title>
        <authorList>
            <consortium name="DOE Joint Genome Institute"/>
            <person name="Eisen J."/>
            <person name="Huntemann M."/>
            <person name="Wei C.-L."/>
            <person name="Han J."/>
            <person name="Detter J.C."/>
            <person name="Han C."/>
            <person name="Tapia R."/>
            <person name="Chen A."/>
            <person name="Kyrpides N."/>
            <person name="Mavromatis K."/>
            <person name="Markowitz V."/>
            <person name="Szeto E."/>
            <person name="Ivanova N."/>
            <person name="Mikhailova N."/>
            <person name="Ovchinnikova G."/>
            <person name="Pagani I."/>
            <person name="Pati A."/>
            <person name="Goodwin L."/>
            <person name="Nordberg H.P."/>
            <person name="Cantor M.N."/>
            <person name="Hua S.X."/>
            <person name="Woyke T."/>
            <person name="Eisen J."/>
            <person name="Klenk H.-P."/>
        </authorList>
    </citation>
    <scope>NUCLEOTIDE SEQUENCE [LARGE SCALE GENOMIC DNA]</scope>
    <source>
        <strain evidence="2">DSM 13965</strain>
    </source>
</reference>
<feature type="transmembrane region" description="Helical" evidence="1">
    <location>
        <begin position="58"/>
        <end position="75"/>
    </location>
</feature>
<reference evidence="2" key="1">
    <citation type="submission" date="2010-10" db="EMBL/GenBank/DDBJ databases">
        <authorList>
            <consortium name="US DOE Joint Genome Institute (JGI-PGF)"/>
            <person name="Lucas S."/>
            <person name="Copeland A."/>
            <person name="Lapidus A."/>
            <person name="Bruce D."/>
            <person name="Goodwin L."/>
            <person name="Pitluck S."/>
            <person name="Kyrpides N."/>
            <person name="Mavromatis K."/>
            <person name="Detter J.C."/>
            <person name="Han C."/>
            <person name="Land M."/>
            <person name="Hauser L."/>
            <person name="Markowitz V."/>
            <person name="Cheng J.-F."/>
            <person name="Hugenholtz P."/>
            <person name="Woyke T."/>
            <person name="Wu D."/>
            <person name="Pukall R."/>
            <person name="Wahrenburg C."/>
            <person name="Brambilla E."/>
            <person name="Klenk H.-P."/>
            <person name="Eisen J.A."/>
        </authorList>
    </citation>
    <scope>NUCLEOTIDE SEQUENCE [LARGE SCALE GENOMIC DNA]</scope>
    <source>
        <strain evidence="2">DSM 13965</strain>
    </source>
</reference>
<protein>
    <recommendedName>
        <fullName evidence="4">ATP synthase I chain</fullName>
    </recommendedName>
</protein>
<keyword evidence="3" id="KW-1185">Reference proteome</keyword>
<organism evidence="2 3">
    <name type="scientific">Thermaerobacter subterraneus DSM 13965</name>
    <dbReference type="NCBI Taxonomy" id="867903"/>
    <lineage>
        <taxon>Bacteria</taxon>
        <taxon>Bacillati</taxon>
        <taxon>Bacillota</taxon>
        <taxon>Clostridia</taxon>
        <taxon>Eubacteriales</taxon>
        <taxon>Clostridiales Family XVII. Incertae Sedis</taxon>
        <taxon>Thermaerobacter</taxon>
    </lineage>
</organism>